<accession>A0A2H1WP83</accession>
<name>A0A2H1WP83_SPOFR</name>
<dbReference type="AlphaFoldDB" id="A0A2H1WP83"/>
<protein>
    <submittedName>
        <fullName evidence="1">SFRICE_032523</fullName>
    </submittedName>
</protein>
<organism evidence="1">
    <name type="scientific">Spodoptera frugiperda</name>
    <name type="common">Fall armyworm</name>
    <dbReference type="NCBI Taxonomy" id="7108"/>
    <lineage>
        <taxon>Eukaryota</taxon>
        <taxon>Metazoa</taxon>
        <taxon>Ecdysozoa</taxon>
        <taxon>Arthropoda</taxon>
        <taxon>Hexapoda</taxon>
        <taxon>Insecta</taxon>
        <taxon>Pterygota</taxon>
        <taxon>Neoptera</taxon>
        <taxon>Endopterygota</taxon>
        <taxon>Lepidoptera</taxon>
        <taxon>Glossata</taxon>
        <taxon>Ditrysia</taxon>
        <taxon>Noctuoidea</taxon>
        <taxon>Noctuidae</taxon>
        <taxon>Amphipyrinae</taxon>
        <taxon>Spodoptera</taxon>
    </lineage>
</organism>
<gene>
    <name evidence="1" type="ORF">SFRICE_032523</name>
</gene>
<dbReference type="EMBL" id="ODYU01010047">
    <property type="protein sequence ID" value="SOQ54881.1"/>
    <property type="molecule type" value="Genomic_DNA"/>
</dbReference>
<reference evidence="1" key="1">
    <citation type="submission" date="2016-07" db="EMBL/GenBank/DDBJ databases">
        <authorList>
            <person name="Bretaudeau A."/>
        </authorList>
    </citation>
    <scope>NUCLEOTIDE SEQUENCE</scope>
    <source>
        <strain evidence="1">Rice</strain>
        <tissue evidence="1">Whole body</tissue>
    </source>
</reference>
<dbReference type="OrthoDB" id="441660at2759"/>
<proteinExistence type="predicted"/>
<sequence>MKLRNTHVGIQMLRECSSCNDDDLGVTRWTMPLLKSGEKKYYLGIFFKHKAFELGIKYALSVFKPT</sequence>
<evidence type="ECO:0000313" key="1">
    <source>
        <dbReference type="EMBL" id="SOQ54881.1"/>
    </source>
</evidence>